<dbReference type="Pfam" id="PF02607">
    <property type="entry name" value="B12-binding_2"/>
    <property type="match status" value="1"/>
</dbReference>
<evidence type="ECO:0000256" key="23">
    <source>
        <dbReference type="PROSITE-ProRule" id="PRU00333"/>
    </source>
</evidence>
<dbReference type="GO" id="GO:0050667">
    <property type="term" value="P:homocysteine metabolic process"/>
    <property type="evidence" value="ECO:0007669"/>
    <property type="project" value="TreeGrafter"/>
</dbReference>
<keyword evidence="16 20" id="KW-0486">Methionine biosynthesis</keyword>
<feature type="domain" description="B12-binding" evidence="27">
    <location>
        <begin position="777"/>
        <end position="918"/>
    </location>
</feature>
<dbReference type="UniPathway" id="UPA00051">
    <property type="reaction ID" value="UER00081"/>
</dbReference>
<evidence type="ECO:0000256" key="13">
    <source>
        <dbReference type="ARBA" id="ARBA00022723"/>
    </source>
</evidence>
<evidence type="ECO:0000256" key="14">
    <source>
        <dbReference type="ARBA" id="ARBA00022737"/>
    </source>
</evidence>
<dbReference type="Gene3D" id="3.20.20.330">
    <property type="entry name" value="Homocysteine-binding-like domain"/>
    <property type="match status" value="1"/>
</dbReference>
<dbReference type="Pfam" id="PF02310">
    <property type="entry name" value="B12-binding"/>
    <property type="match status" value="1"/>
</dbReference>
<dbReference type="SUPFAM" id="SSF82282">
    <property type="entry name" value="Homocysteine S-methyltransferase"/>
    <property type="match status" value="1"/>
</dbReference>
<evidence type="ECO:0000256" key="6">
    <source>
        <dbReference type="ARBA" id="ARBA00012032"/>
    </source>
</evidence>
<feature type="binding site" evidence="21 23">
    <location>
        <position position="321"/>
    </location>
    <ligand>
        <name>Zn(2+)</name>
        <dbReference type="ChEBI" id="CHEBI:29105"/>
    </ligand>
</feature>
<dbReference type="SUPFAM" id="SSF47644">
    <property type="entry name" value="Methionine synthase domain"/>
    <property type="match status" value="1"/>
</dbReference>
<keyword evidence="15 20" id="KW-0862">Zinc</keyword>
<comment type="domain">
    <text evidence="20">Modular enzyme with four functionally distinct domains. The isolated Hcy-binding domain catalyzes methyl transfer from free methylcobalamin to homocysteine. The Hcy-binding domain in association with the pterin-binding domain catalyzes the methylation of cob(I)alamin by methyltetrahydrofolate and the methylation of homocysteine. The B12-binding domain binds the cofactor. The AdoMet activation domain binds S-adenosyl-L-methionine. Under aerobic conditions cob(I)alamin can be converted to inactive cob(II)alamin. Reductive methylation by S-adenosyl-L-methionine and flavodoxin regenerates methylcobalamin.</text>
</comment>
<evidence type="ECO:0000256" key="16">
    <source>
        <dbReference type="ARBA" id="ARBA00023167"/>
    </source>
</evidence>
<dbReference type="PANTHER" id="PTHR45833">
    <property type="entry name" value="METHIONINE SYNTHASE"/>
    <property type="match status" value="1"/>
</dbReference>
<evidence type="ECO:0000256" key="4">
    <source>
        <dbReference type="ARBA" id="ARBA00005178"/>
    </source>
</evidence>
<dbReference type="InterPro" id="IPR000489">
    <property type="entry name" value="Pterin-binding_dom"/>
</dbReference>
<feature type="domain" description="B12-binding N-terminal" evidence="28">
    <location>
        <begin position="660"/>
        <end position="770"/>
    </location>
</feature>
<dbReference type="InterPro" id="IPR036594">
    <property type="entry name" value="Meth_synthase_dom"/>
</dbReference>
<dbReference type="AlphaFoldDB" id="A0A7T0C0P5"/>
<feature type="binding site" description="axial binding residue" evidence="21">
    <location>
        <position position="790"/>
    </location>
    <ligand>
        <name>methylcob(III)alamin</name>
        <dbReference type="ChEBI" id="CHEBI:28115"/>
    </ligand>
    <ligandPart>
        <name>Co</name>
        <dbReference type="ChEBI" id="CHEBI:27638"/>
    </ligandPart>
</feature>
<feature type="binding site" evidence="22">
    <location>
        <position position="979"/>
    </location>
    <ligand>
        <name>S-adenosyl-L-methionine</name>
        <dbReference type="ChEBI" id="CHEBI:59789"/>
    </ligand>
</feature>
<keyword evidence="13 20" id="KW-0479">Metal-binding</keyword>
<evidence type="ECO:0000256" key="19">
    <source>
        <dbReference type="ARBA" id="ARBA00031040"/>
    </source>
</evidence>
<dbReference type="InterPro" id="IPR006158">
    <property type="entry name" value="Cobalamin-bd"/>
</dbReference>
<evidence type="ECO:0000256" key="3">
    <source>
        <dbReference type="ARBA" id="ARBA00001956"/>
    </source>
</evidence>
<dbReference type="Gene3D" id="3.40.50.280">
    <property type="entry name" value="Cobalamin-binding domain"/>
    <property type="match status" value="1"/>
</dbReference>
<evidence type="ECO:0000256" key="17">
    <source>
        <dbReference type="ARBA" id="ARBA00023285"/>
    </source>
</evidence>
<dbReference type="Gene3D" id="3.20.20.20">
    <property type="entry name" value="Dihydropteroate synthase-like"/>
    <property type="match status" value="1"/>
</dbReference>
<comment type="catalytic activity">
    <reaction evidence="1 20">
        <text>(6S)-5-methyl-5,6,7,8-tetrahydrofolate + L-homocysteine = (6S)-5,6,7,8-tetrahydrofolate + L-methionine</text>
        <dbReference type="Rhea" id="RHEA:11172"/>
        <dbReference type="ChEBI" id="CHEBI:18608"/>
        <dbReference type="ChEBI" id="CHEBI:57453"/>
        <dbReference type="ChEBI" id="CHEBI:57844"/>
        <dbReference type="ChEBI" id="CHEBI:58199"/>
        <dbReference type="EC" id="2.1.1.13"/>
    </reaction>
</comment>
<dbReference type="PIRSF" id="PIRSF000381">
    <property type="entry name" value="MetH"/>
    <property type="match status" value="1"/>
</dbReference>
<keyword evidence="10 20" id="KW-0846">Cobalamin</keyword>
<feature type="binding site" evidence="22">
    <location>
        <position position="835"/>
    </location>
    <ligand>
        <name>methylcob(III)alamin</name>
        <dbReference type="ChEBI" id="CHEBI:28115"/>
    </ligand>
</feature>
<dbReference type="Proteomes" id="UP000594464">
    <property type="component" value="Chromosome"/>
</dbReference>
<dbReference type="SUPFAM" id="SSF51717">
    <property type="entry name" value="Dihydropteroate synthetase-like"/>
    <property type="match status" value="1"/>
</dbReference>
<evidence type="ECO:0000256" key="8">
    <source>
        <dbReference type="ARBA" id="ARBA00022603"/>
    </source>
</evidence>
<evidence type="ECO:0000259" key="28">
    <source>
        <dbReference type="PROSITE" id="PS51337"/>
    </source>
</evidence>
<feature type="binding site" evidence="22">
    <location>
        <position position="1150"/>
    </location>
    <ligand>
        <name>S-adenosyl-L-methionine</name>
        <dbReference type="ChEBI" id="CHEBI:59789"/>
    </ligand>
</feature>
<evidence type="ECO:0000256" key="18">
    <source>
        <dbReference type="ARBA" id="ARBA00025552"/>
    </source>
</evidence>
<evidence type="ECO:0000256" key="11">
    <source>
        <dbReference type="ARBA" id="ARBA00022679"/>
    </source>
</evidence>
<dbReference type="InterPro" id="IPR036589">
    <property type="entry name" value="HCY_dom_sf"/>
</dbReference>
<evidence type="ECO:0000256" key="5">
    <source>
        <dbReference type="ARBA" id="ARBA00010398"/>
    </source>
</evidence>
<keyword evidence="11 20" id="KW-0808">Transferase</keyword>
<dbReference type="SUPFAM" id="SSF56507">
    <property type="entry name" value="Methionine synthase activation domain-like"/>
    <property type="match status" value="1"/>
</dbReference>
<protein>
    <recommendedName>
        <fullName evidence="7 20">Methionine synthase</fullName>
        <ecNumber evidence="6 20">2.1.1.13</ecNumber>
    </recommendedName>
    <alternativeName>
        <fullName evidence="19 20">5-methyltetrahydrofolate--homocysteine methyltransferase</fullName>
    </alternativeName>
</protein>
<dbReference type="GO" id="GO:0031419">
    <property type="term" value="F:cobalamin binding"/>
    <property type="evidence" value="ECO:0007669"/>
    <property type="project" value="UniProtKB-UniRule"/>
</dbReference>
<dbReference type="PANTHER" id="PTHR45833:SF1">
    <property type="entry name" value="METHIONINE SYNTHASE"/>
    <property type="match status" value="1"/>
</dbReference>
<dbReference type="GO" id="GO:0005829">
    <property type="term" value="C:cytosol"/>
    <property type="evidence" value="ECO:0007669"/>
    <property type="project" value="TreeGrafter"/>
</dbReference>
<feature type="domain" description="Hcy-binding" evidence="24">
    <location>
        <begin position="1"/>
        <end position="336"/>
    </location>
</feature>
<keyword evidence="17 20" id="KW-0170">Cobalt</keyword>
<sequence length="1205" mass="133823">MTFTEILKKQILILDGAMGTMVQALELSDSDFGGPEFKMLTDLLIFSRPVDLKNIHLSYLKAGANIIETNTFGASPLRLGEFDFSQMDASQLKSIPEGLDIRQCNLADITRELNLHGARIARQAVEEYKSLPEYDGRPLFVAGSIGPSNYVLSSTDADLKKATFPQIEENFRLQVAGLLEGGADIMLFETQQDILETKAALFGAHKAFREAKKSAPIMVQVTVDQFSKMQIFNTDIHAAYTTVSGLGIDVFGINCNVGPELMPPTVEKLSRYCNHPISIVPNAGQPVSEEGKTCYKLSPQDMANEMEPFVHKWGVNIIGGCCGTSPDHISALSHKFKGVVPVPRQTEQRVFVSGPQVAVPLDSSESLIRIGERLNVRGSKKVRDAVEQTETINLHALEEVMREQVEDLGIEIIDVCMDSNIVETEKALPEIIHGLNSDFKGVMCIDSFSVEALEEAIQRYPGRPIINSISLEEYRDGVSKLDAVLETTAGHHPVYMALVNGPLGPAQTAQEKYDLALAIVEQAKERYNVTPDQILIDVNAYPIGSESVEGLNFCAETLEALPRIKAIHPDLKTTIGVGNLTNGLAQKPYMRIVLTSVFLHEAREKGLDCAILNPNHYVPLTSLPAEDVALARDVILNRNMDAFERLEEIAMTKKTGTVQKKIDYNALPLEESICLKIKDGKKEKIDGTLDKDGWKYNYADSIVLQVAQAVDKHEPLEFINSYLMKTMKELGDGFGRGEVSLPHLLKSADVMRNVMTFLEAYMRQKSGADLSDQIQYKGIVVLGTVYQDVHSIGKDLAKTLLENYGYRVIDLGVQAPLEKFIETAINENATAIGMSALLVQTSNHMITVARMLQERNISFPILIGGAPVNMRHAGYVAMHGQSDTGRILDNVFYCESGMDGVNVMGKLIDPKVLNSVLKDNREKLTSEYQRAKGLAETHDKLLKELPRRKVSFKHHEPARDGFGIHRLELKLSNMESNIDSKSLFSLNWKYGKRSSWEQQGVQEKDLQTLQKDWIEKAESNRWIIPRASFALLPAQSEEDTVILYDPENTERELGRIKFNLCVGKGRKDKFSVAQFVHPKSSGIMDAVGLQITTAGAQLVDAVEKLKNDNDSESSLYLQGLGDRVTEDLAEYIHQLIRQRAGLKRDRKGQRYSPGYAALEDMQNNQVIWNILQAEDIGVTLTDSYEFNPPSATAAIVCFHPDASYT</sequence>
<proteinExistence type="inferred from homology"/>
<reference evidence="30" key="1">
    <citation type="submission" date="2020-02" db="EMBL/GenBank/DDBJ databases">
        <title>Genomic and physiological characterization of two novel Nitrospinaceae genera.</title>
        <authorList>
            <person name="Mueller A.J."/>
            <person name="Jung M.-Y."/>
            <person name="Strachan C.R."/>
            <person name="Herbold C.W."/>
            <person name="Kirkegaard R.H."/>
            <person name="Daims H."/>
        </authorList>
    </citation>
    <scope>NUCLEOTIDE SEQUENCE [LARGE SCALE GENOMIC DNA]</scope>
</reference>
<dbReference type="PROSITE" id="PS51337">
    <property type="entry name" value="B12_BINDING_NTER"/>
    <property type="match status" value="1"/>
</dbReference>
<dbReference type="GO" id="GO:0008705">
    <property type="term" value="F:methionine synthase activity"/>
    <property type="evidence" value="ECO:0007669"/>
    <property type="project" value="UniProtKB-UniRule"/>
</dbReference>
<dbReference type="EMBL" id="CP048620">
    <property type="protein sequence ID" value="QPJ64237.1"/>
    <property type="molecule type" value="Genomic_DNA"/>
</dbReference>
<dbReference type="KEGG" id="nva:G3M78_02000"/>
<evidence type="ECO:0000259" key="26">
    <source>
        <dbReference type="PROSITE" id="PS50974"/>
    </source>
</evidence>
<evidence type="ECO:0000313" key="30">
    <source>
        <dbReference type="Proteomes" id="UP000594464"/>
    </source>
</evidence>
<comment type="function">
    <text evidence="18 20">Catalyzes the transfer of a methyl group from methyl-cobalamin to homocysteine, yielding enzyme-bound cob(I)alamin and methionine. Subsequently, remethylates the cofactor using methyltetrahydrofolate.</text>
</comment>
<keyword evidence="8 20" id="KW-0489">Methyltransferase</keyword>
<evidence type="ECO:0000256" key="15">
    <source>
        <dbReference type="ARBA" id="ARBA00022833"/>
    </source>
</evidence>
<dbReference type="Pfam" id="PF02965">
    <property type="entry name" value="Met_synt_B12"/>
    <property type="match status" value="1"/>
</dbReference>
<dbReference type="Gene3D" id="3.10.196.10">
    <property type="entry name" value="Vitamin B12-dependent methionine synthase, activation domain"/>
    <property type="match status" value="1"/>
</dbReference>
<dbReference type="InterPro" id="IPR003726">
    <property type="entry name" value="HCY_dom"/>
</dbReference>
<dbReference type="PROSITE" id="PS51332">
    <property type="entry name" value="B12_BINDING"/>
    <property type="match status" value="1"/>
</dbReference>
<evidence type="ECO:0000256" key="2">
    <source>
        <dbReference type="ARBA" id="ARBA00001947"/>
    </source>
</evidence>
<comment type="cofactor">
    <cofactor evidence="3 20 21">
        <name>methylcob(III)alamin</name>
        <dbReference type="ChEBI" id="CHEBI:28115"/>
    </cofactor>
</comment>
<evidence type="ECO:0000256" key="22">
    <source>
        <dbReference type="PIRSR" id="PIRSR000381-2"/>
    </source>
</evidence>
<evidence type="ECO:0000256" key="1">
    <source>
        <dbReference type="ARBA" id="ARBA00001700"/>
    </source>
</evidence>
<feature type="domain" description="AdoMet activation" evidence="26">
    <location>
        <begin position="917"/>
        <end position="1205"/>
    </location>
</feature>
<evidence type="ECO:0000259" key="24">
    <source>
        <dbReference type="PROSITE" id="PS50970"/>
    </source>
</evidence>
<dbReference type="InterPro" id="IPR037010">
    <property type="entry name" value="VitB12-dep_Met_synth_activ_sf"/>
</dbReference>
<evidence type="ECO:0000256" key="10">
    <source>
        <dbReference type="ARBA" id="ARBA00022628"/>
    </source>
</evidence>
<comment type="pathway">
    <text evidence="4 20">Amino-acid biosynthesis; L-methionine biosynthesis via de novo pathway; L-methionine from L-homocysteine (MetH route): step 1/1.</text>
</comment>
<keyword evidence="9 20" id="KW-0028">Amino-acid biosynthesis</keyword>
<dbReference type="PROSITE" id="PS50974">
    <property type="entry name" value="ADOMET_ACTIVATION"/>
    <property type="match status" value="1"/>
</dbReference>
<evidence type="ECO:0000256" key="9">
    <source>
        <dbReference type="ARBA" id="ARBA00022605"/>
    </source>
</evidence>
<dbReference type="InterPro" id="IPR011822">
    <property type="entry name" value="MetH"/>
</dbReference>
<evidence type="ECO:0000256" key="7">
    <source>
        <dbReference type="ARBA" id="ARBA00013998"/>
    </source>
</evidence>
<dbReference type="EC" id="2.1.1.13" evidence="6 20"/>
<dbReference type="InterPro" id="IPR036724">
    <property type="entry name" value="Cobalamin-bd_sf"/>
</dbReference>
<name>A0A7T0C0P5_9BACT</name>
<accession>A0A7T0C0P5</accession>
<comment type="cofactor">
    <cofactor evidence="2 20 23">
        <name>Zn(2+)</name>
        <dbReference type="ChEBI" id="CHEBI:29105"/>
    </cofactor>
</comment>
<evidence type="ECO:0000256" key="21">
    <source>
        <dbReference type="PIRSR" id="PIRSR000381-1"/>
    </source>
</evidence>
<dbReference type="GO" id="GO:0032259">
    <property type="term" value="P:methylation"/>
    <property type="evidence" value="ECO:0007669"/>
    <property type="project" value="UniProtKB-KW"/>
</dbReference>
<evidence type="ECO:0000256" key="12">
    <source>
        <dbReference type="ARBA" id="ARBA00022691"/>
    </source>
</evidence>
<dbReference type="GO" id="GO:0046653">
    <property type="term" value="P:tetrahydrofolate metabolic process"/>
    <property type="evidence" value="ECO:0007669"/>
    <property type="project" value="TreeGrafter"/>
</dbReference>
<organism evidence="29 30">
    <name type="scientific">Candidatus Nitrohelix vancouverensis</name>
    <dbReference type="NCBI Taxonomy" id="2705534"/>
    <lineage>
        <taxon>Bacteria</taxon>
        <taxon>Pseudomonadati</taxon>
        <taxon>Nitrospinota/Tectimicrobiota group</taxon>
        <taxon>Nitrospinota</taxon>
        <taxon>Nitrospinia</taxon>
        <taxon>Nitrospinales</taxon>
        <taxon>Nitrospinaceae</taxon>
        <taxon>Candidatus Nitrohelix</taxon>
    </lineage>
</organism>
<dbReference type="InterPro" id="IPR011005">
    <property type="entry name" value="Dihydropteroate_synth-like_sf"/>
</dbReference>
<dbReference type="InterPro" id="IPR050554">
    <property type="entry name" value="Met_Synthase/Corrinoid"/>
</dbReference>
<dbReference type="PROSITE" id="PS50970">
    <property type="entry name" value="HCY"/>
    <property type="match status" value="1"/>
</dbReference>
<evidence type="ECO:0000313" key="29">
    <source>
        <dbReference type="EMBL" id="QPJ64237.1"/>
    </source>
</evidence>
<dbReference type="Gene3D" id="1.10.1240.10">
    <property type="entry name" value="Methionine synthase domain"/>
    <property type="match status" value="1"/>
</dbReference>
<evidence type="ECO:0000256" key="20">
    <source>
        <dbReference type="PIRNR" id="PIRNR000381"/>
    </source>
</evidence>
<dbReference type="SMART" id="SM01018">
    <property type="entry name" value="B12-binding_2"/>
    <property type="match status" value="1"/>
</dbReference>
<evidence type="ECO:0000259" key="25">
    <source>
        <dbReference type="PROSITE" id="PS50972"/>
    </source>
</evidence>
<gene>
    <name evidence="29" type="ORF">G3M78_02000</name>
</gene>
<dbReference type="Pfam" id="PF02574">
    <property type="entry name" value="S-methyl_trans"/>
    <property type="match status" value="1"/>
</dbReference>
<keyword evidence="14" id="KW-0677">Repeat</keyword>
<feature type="binding site" evidence="21 23">
    <location>
        <position position="255"/>
    </location>
    <ligand>
        <name>Zn(2+)</name>
        <dbReference type="ChEBI" id="CHEBI:29105"/>
    </ligand>
</feature>
<dbReference type="InterPro" id="IPR003759">
    <property type="entry name" value="Cbl-bd_cap"/>
</dbReference>
<dbReference type="SUPFAM" id="SSF52242">
    <property type="entry name" value="Cobalamin (vitamin B12)-binding domain"/>
    <property type="match status" value="1"/>
</dbReference>
<evidence type="ECO:0000259" key="27">
    <source>
        <dbReference type="PROSITE" id="PS51332"/>
    </source>
</evidence>
<feature type="domain" description="Pterin-binding" evidence="25">
    <location>
        <begin position="367"/>
        <end position="636"/>
    </location>
</feature>
<comment type="similarity">
    <text evidence="5">Belongs to the vitamin-B12 dependent methionine synthase family.</text>
</comment>
<keyword evidence="12 20" id="KW-0949">S-adenosyl-L-methionine</keyword>
<dbReference type="GO" id="GO:0008270">
    <property type="term" value="F:zinc ion binding"/>
    <property type="evidence" value="ECO:0007669"/>
    <property type="project" value="UniProtKB-UniRule"/>
</dbReference>
<dbReference type="InterPro" id="IPR004223">
    <property type="entry name" value="VitB12-dep_Met_synth_activ_dom"/>
</dbReference>
<feature type="binding site" evidence="21 23">
    <location>
        <position position="322"/>
    </location>
    <ligand>
        <name>Zn(2+)</name>
        <dbReference type="ChEBI" id="CHEBI:29105"/>
    </ligand>
</feature>
<dbReference type="PROSITE" id="PS50972">
    <property type="entry name" value="PTERIN_BINDING"/>
    <property type="match status" value="1"/>
</dbReference>
<dbReference type="Pfam" id="PF00809">
    <property type="entry name" value="Pterin_bind"/>
    <property type="match status" value="1"/>
</dbReference>